<evidence type="ECO:0000256" key="3">
    <source>
        <dbReference type="ARBA" id="ARBA00023125"/>
    </source>
</evidence>
<dbReference type="InterPro" id="IPR027417">
    <property type="entry name" value="P-loop_NTPase"/>
</dbReference>
<proteinExistence type="predicted"/>
<evidence type="ECO:0000259" key="5">
    <source>
        <dbReference type="Pfam" id="PF17764"/>
    </source>
</evidence>
<dbReference type="RefSeq" id="WP_093960324.1">
    <property type="nucleotide sequence ID" value="NZ_NEWD01000014.1"/>
</dbReference>
<organism evidence="6 7">
    <name type="scientific">Bifidobacterium vansinderenii</name>
    <dbReference type="NCBI Taxonomy" id="1984871"/>
    <lineage>
        <taxon>Bacteria</taxon>
        <taxon>Bacillati</taxon>
        <taxon>Actinomycetota</taxon>
        <taxon>Actinomycetes</taxon>
        <taxon>Bifidobacteriales</taxon>
        <taxon>Bifidobacteriaceae</taxon>
        <taxon>Bifidobacterium</taxon>
    </lineage>
</organism>
<name>A0A229VY56_9BIFI</name>
<dbReference type="PANTHER" id="PTHR30580:SF0">
    <property type="entry name" value="PRIMOSOMAL PROTEIN N"/>
    <property type="match status" value="1"/>
</dbReference>
<dbReference type="GO" id="GO:0006310">
    <property type="term" value="P:DNA recombination"/>
    <property type="evidence" value="ECO:0007669"/>
    <property type="project" value="TreeGrafter"/>
</dbReference>
<dbReference type="Gene3D" id="3.40.1440.60">
    <property type="entry name" value="PriA, 3(prime) DNA-binding domain"/>
    <property type="match status" value="1"/>
</dbReference>
<dbReference type="AlphaFoldDB" id="A0A229VY56"/>
<sequence>MTGTHAEQPALDGLAPRRRRKRAPAEKTPADHDPIARVVIDVQATHLGRTFDYLVDDRQDKDAMPGVRVRVRFGHKLLDGFIWQRASDSDTPTSSLRFLERVVSPRVVLSQQMRQDIARVADAFGGTRANIIRVAVPPRSAKVDREWSPGDKAVASRAIELETLLAEPVFKGLSRIESTYSSVRALTQALDSHSYAQVVWDNLPGPRLWARDLAWTVAHTLMHGRSAVVVLPDMRHVVDLARCLASYGLRPYAPSSSGNGIWSGDVATLGASMAPELRYRSYMAVATGAVRCVIGVRAAMYAPVEGNALFAIVDDAAYQNADGLMPYANARDVLRLRAQAHGGTFLVAGHARSPQSQWDVDHDSRVVEVTANRAAAKDLTPWTRWLNREELMRLAEPALGARVPHVAVGVINRALKQGGPVLLSVPHRGAGTVLACSRCRRQARCRRCSGPLRGMPGAAPQCLWCGAAAVDWKCRECGDERLYGVRVDAEGTMQELQGLFRGVPVMISTPNQPRGIIEDVAYKPQIVIATPGAEPRVVPIRGMASETNGYQAVAILDAWTSLYAPGIDARVDALTAWMRAAALCVPRTLGGQVMLIGESDPALAQSLVVWDSRILATREVAERAETVLPPSVAAAVVWGDRAAVMTLLDRIGALSGDFSVISMPTADGGAGGEDGAMEEWPGVLGPVEIPAEPGLNRQLDGVTDRVRALVRVPRGRCGELAERLRVAVAKHVASRTAGELRFKINPKDVL</sequence>
<dbReference type="GO" id="GO:0005524">
    <property type="term" value="F:ATP binding"/>
    <property type="evidence" value="ECO:0007669"/>
    <property type="project" value="UniProtKB-KW"/>
</dbReference>
<dbReference type="InterPro" id="IPR042115">
    <property type="entry name" value="PriA_3primeBD_sf"/>
</dbReference>
<dbReference type="EMBL" id="NEWD01000014">
    <property type="protein sequence ID" value="OXN00554.1"/>
    <property type="molecule type" value="Genomic_DNA"/>
</dbReference>
<dbReference type="Proteomes" id="UP000215433">
    <property type="component" value="Unassembled WGS sequence"/>
</dbReference>
<feature type="domain" description="Primosomal protein N' 3' DNA-binding" evidence="5">
    <location>
        <begin position="37"/>
        <end position="137"/>
    </location>
</feature>
<gene>
    <name evidence="6" type="ORF">Tam10B_1161</name>
</gene>
<dbReference type="Gene3D" id="3.40.50.300">
    <property type="entry name" value="P-loop containing nucleotide triphosphate hydrolases"/>
    <property type="match status" value="1"/>
</dbReference>
<keyword evidence="1" id="KW-0547">Nucleotide-binding</keyword>
<accession>A0A229VY56</accession>
<evidence type="ECO:0000256" key="1">
    <source>
        <dbReference type="ARBA" id="ARBA00022741"/>
    </source>
</evidence>
<dbReference type="PANTHER" id="PTHR30580">
    <property type="entry name" value="PRIMOSOMAL PROTEIN N"/>
    <property type="match status" value="1"/>
</dbReference>
<feature type="region of interest" description="Disordered" evidence="4">
    <location>
        <begin position="1"/>
        <end position="31"/>
    </location>
</feature>
<evidence type="ECO:0000256" key="2">
    <source>
        <dbReference type="ARBA" id="ARBA00022840"/>
    </source>
</evidence>
<dbReference type="OrthoDB" id="3177118at2"/>
<dbReference type="GO" id="GO:0003677">
    <property type="term" value="F:DNA binding"/>
    <property type="evidence" value="ECO:0007669"/>
    <property type="project" value="UniProtKB-KW"/>
</dbReference>
<reference evidence="6 7" key="1">
    <citation type="submission" date="2017-05" db="EMBL/GenBank/DDBJ databases">
        <title>Bifidobacterium vansinderenii sp. nov.</title>
        <authorList>
            <person name="Lugli G.A."/>
            <person name="Duranti S."/>
            <person name="Mangifesta M."/>
        </authorList>
    </citation>
    <scope>NUCLEOTIDE SEQUENCE [LARGE SCALE GENOMIC DNA]</scope>
    <source>
        <strain evidence="6 7">Tam10B</strain>
    </source>
</reference>
<keyword evidence="2" id="KW-0067">ATP-binding</keyword>
<dbReference type="GO" id="GO:0006270">
    <property type="term" value="P:DNA replication initiation"/>
    <property type="evidence" value="ECO:0007669"/>
    <property type="project" value="TreeGrafter"/>
</dbReference>
<keyword evidence="7" id="KW-1185">Reference proteome</keyword>
<evidence type="ECO:0000313" key="7">
    <source>
        <dbReference type="Proteomes" id="UP000215433"/>
    </source>
</evidence>
<keyword evidence="3" id="KW-0238">DNA-binding</keyword>
<protein>
    <submittedName>
        <fullName evidence="6">Primosome assembly protein PriA</fullName>
    </submittedName>
</protein>
<dbReference type="GO" id="GO:0043138">
    <property type="term" value="F:3'-5' DNA helicase activity"/>
    <property type="evidence" value="ECO:0007669"/>
    <property type="project" value="TreeGrafter"/>
</dbReference>
<dbReference type="InterPro" id="IPR041222">
    <property type="entry name" value="PriA_3primeBD"/>
</dbReference>
<comment type="caution">
    <text evidence="6">The sequence shown here is derived from an EMBL/GenBank/DDBJ whole genome shotgun (WGS) entry which is preliminary data.</text>
</comment>
<dbReference type="Pfam" id="PF17764">
    <property type="entry name" value="PriA_3primeBD"/>
    <property type="match status" value="1"/>
</dbReference>
<evidence type="ECO:0000313" key="6">
    <source>
        <dbReference type="EMBL" id="OXN00554.1"/>
    </source>
</evidence>
<dbReference type="GO" id="GO:0006302">
    <property type="term" value="P:double-strand break repair"/>
    <property type="evidence" value="ECO:0007669"/>
    <property type="project" value="TreeGrafter"/>
</dbReference>
<evidence type="ECO:0000256" key="4">
    <source>
        <dbReference type="SAM" id="MobiDB-lite"/>
    </source>
</evidence>